<evidence type="ECO:0008006" key="4">
    <source>
        <dbReference type="Google" id="ProtNLM"/>
    </source>
</evidence>
<dbReference type="FunFam" id="1.10.287.10:FF:000002">
    <property type="entry name" value="30S ribosomal protein S15"/>
    <property type="match status" value="1"/>
</dbReference>
<dbReference type="SUPFAM" id="SSF47060">
    <property type="entry name" value="S15/NS1 RNA-binding domain"/>
    <property type="match status" value="1"/>
</dbReference>
<keyword evidence="2" id="KW-0687">Ribonucleoprotein</keyword>
<keyword evidence="1" id="KW-0689">Ribosomal protein</keyword>
<proteinExistence type="inferred from homology"/>
<reference evidence="3" key="1">
    <citation type="journal article" date="2014" name="Front. Microbiol.">
        <title>High frequency of phylogenetically diverse reductive dehalogenase-homologous genes in deep subseafloor sedimentary metagenomes.</title>
        <authorList>
            <person name="Kawai M."/>
            <person name="Futagami T."/>
            <person name="Toyoda A."/>
            <person name="Takaki Y."/>
            <person name="Nishi S."/>
            <person name="Hori S."/>
            <person name="Arai W."/>
            <person name="Tsubouchi T."/>
            <person name="Morono Y."/>
            <person name="Uchiyama I."/>
            <person name="Ito T."/>
            <person name="Fujiyama A."/>
            <person name="Inagaki F."/>
            <person name="Takami H."/>
        </authorList>
    </citation>
    <scope>NUCLEOTIDE SEQUENCE</scope>
    <source>
        <strain evidence="3">Expedition CK06-06</strain>
    </source>
</reference>
<dbReference type="InterPro" id="IPR000589">
    <property type="entry name" value="Ribosomal_uS15"/>
</dbReference>
<dbReference type="PANTHER" id="PTHR23321:SF26">
    <property type="entry name" value="SMALL RIBOSOMAL SUBUNIT PROTEIN US15M"/>
    <property type="match status" value="1"/>
</dbReference>
<dbReference type="InterPro" id="IPR005290">
    <property type="entry name" value="Ribosomal_uS15_bac-type"/>
</dbReference>
<dbReference type="Gene3D" id="6.10.250.3130">
    <property type="match status" value="1"/>
</dbReference>
<comment type="caution">
    <text evidence="3">The sequence shown here is derived from an EMBL/GenBank/DDBJ whole genome shotgun (WGS) entry which is preliminary data.</text>
</comment>
<dbReference type="Pfam" id="PF00312">
    <property type="entry name" value="Ribosomal_S15"/>
    <property type="match status" value="1"/>
</dbReference>
<organism evidence="3">
    <name type="scientific">marine sediment metagenome</name>
    <dbReference type="NCBI Taxonomy" id="412755"/>
    <lineage>
        <taxon>unclassified sequences</taxon>
        <taxon>metagenomes</taxon>
        <taxon>ecological metagenomes</taxon>
    </lineage>
</organism>
<dbReference type="GO" id="GO:0003735">
    <property type="term" value="F:structural constituent of ribosome"/>
    <property type="evidence" value="ECO:0007669"/>
    <property type="project" value="InterPro"/>
</dbReference>
<gene>
    <name evidence="3" type="ORF">S01H1_55788</name>
</gene>
<dbReference type="SMART" id="SM01387">
    <property type="entry name" value="Ribosomal_S15"/>
    <property type="match status" value="1"/>
</dbReference>
<dbReference type="PANTHER" id="PTHR23321">
    <property type="entry name" value="RIBOSOMAL PROTEIN S15, BACTERIAL AND ORGANELLAR"/>
    <property type="match status" value="1"/>
</dbReference>
<sequence>MGLTTERKAEIIGDFRKGEDDTGSAPVQIALLTERIQELTEHLGQHKKDFSSQRGLRKMVGQRRRLLKYVKRHDLATYRELIERLQIRGV</sequence>
<dbReference type="Gene3D" id="1.10.287.10">
    <property type="entry name" value="S15/NS1, RNA-binding"/>
    <property type="match status" value="1"/>
</dbReference>
<dbReference type="NCBIfam" id="TIGR00952">
    <property type="entry name" value="S15_bact"/>
    <property type="match status" value="1"/>
</dbReference>
<dbReference type="PROSITE" id="PS00362">
    <property type="entry name" value="RIBOSOMAL_S15"/>
    <property type="match status" value="1"/>
</dbReference>
<dbReference type="GO" id="GO:0006412">
    <property type="term" value="P:translation"/>
    <property type="evidence" value="ECO:0007669"/>
    <property type="project" value="InterPro"/>
</dbReference>
<dbReference type="EMBL" id="BARS01036278">
    <property type="protein sequence ID" value="GAG14470.1"/>
    <property type="molecule type" value="Genomic_DNA"/>
</dbReference>
<evidence type="ECO:0000256" key="1">
    <source>
        <dbReference type="ARBA" id="ARBA00022980"/>
    </source>
</evidence>
<evidence type="ECO:0000256" key="2">
    <source>
        <dbReference type="ARBA" id="ARBA00023274"/>
    </source>
</evidence>
<protein>
    <recommendedName>
        <fullName evidence="4">30S ribosomal protein S15</fullName>
    </recommendedName>
</protein>
<dbReference type="AlphaFoldDB" id="X0V8J5"/>
<evidence type="ECO:0000313" key="3">
    <source>
        <dbReference type="EMBL" id="GAG14470.1"/>
    </source>
</evidence>
<name>X0V8J5_9ZZZZ</name>
<dbReference type="HAMAP" id="MF_01343_B">
    <property type="entry name" value="Ribosomal_uS15_B"/>
    <property type="match status" value="1"/>
</dbReference>
<dbReference type="GO" id="GO:0022627">
    <property type="term" value="C:cytosolic small ribosomal subunit"/>
    <property type="evidence" value="ECO:0007669"/>
    <property type="project" value="TreeGrafter"/>
</dbReference>
<dbReference type="InterPro" id="IPR009068">
    <property type="entry name" value="uS15_NS1_RNA-bd_sf"/>
</dbReference>
<accession>X0V8J5</accession>
<dbReference type="CDD" id="cd00353">
    <property type="entry name" value="Ribosomal_S15p_S13e"/>
    <property type="match status" value="1"/>
</dbReference>